<name>A0A8X6F5B9_TRICU</name>
<dbReference type="EMBL" id="BMAO01020915">
    <property type="protein sequence ID" value="GFQ70747.1"/>
    <property type="molecule type" value="Genomic_DNA"/>
</dbReference>
<proteinExistence type="predicted"/>
<reference evidence="1" key="1">
    <citation type="submission" date="2020-07" db="EMBL/GenBank/DDBJ databases">
        <title>Multicomponent nature underlies the extraordinary mechanical properties of spider dragline silk.</title>
        <authorList>
            <person name="Kono N."/>
            <person name="Nakamura H."/>
            <person name="Mori M."/>
            <person name="Yoshida Y."/>
            <person name="Ohtoshi R."/>
            <person name="Malay A.D."/>
            <person name="Moran D.A.P."/>
            <person name="Tomita M."/>
            <person name="Numata K."/>
            <person name="Arakawa K."/>
        </authorList>
    </citation>
    <scope>NUCLEOTIDE SEQUENCE</scope>
</reference>
<accession>A0A8X6F5B9</accession>
<sequence>MCCSGRRCLGRGQVVISCLPSPYLATELARRQKTLEHSFGYNVVEKDAFIIWVDEALLQELLVGSVNPQRVIPRAGET</sequence>
<organism evidence="1 2">
    <name type="scientific">Trichonephila clavata</name>
    <name type="common">Joro spider</name>
    <name type="synonym">Nephila clavata</name>
    <dbReference type="NCBI Taxonomy" id="2740835"/>
    <lineage>
        <taxon>Eukaryota</taxon>
        <taxon>Metazoa</taxon>
        <taxon>Ecdysozoa</taxon>
        <taxon>Arthropoda</taxon>
        <taxon>Chelicerata</taxon>
        <taxon>Arachnida</taxon>
        <taxon>Araneae</taxon>
        <taxon>Araneomorphae</taxon>
        <taxon>Entelegynae</taxon>
        <taxon>Araneoidea</taxon>
        <taxon>Nephilidae</taxon>
        <taxon>Trichonephila</taxon>
    </lineage>
</organism>
<dbReference type="AlphaFoldDB" id="A0A8X6F5B9"/>
<evidence type="ECO:0000313" key="2">
    <source>
        <dbReference type="Proteomes" id="UP000887116"/>
    </source>
</evidence>
<dbReference type="Proteomes" id="UP000887116">
    <property type="component" value="Unassembled WGS sequence"/>
</dbReference>
<evidence type="ECO:0000313" key="1">
    <source>
        <dbReference type="EMBL" id="GFQ70747.1"/>
    </source>
</evidence>
<keyword evidence="2" id="KW-1185">Reference proteome</keyword>
<protein>
    <submittedName>
        <fullName evidence="1">Uncharacterized protein</fullName>
    </submittedName>
</protein>
<comment type="caution">
    <text evidence="1">The sequence shown here is derived from an EMBL/GenBank/DDBJ whole genome shotgun (WGS) entry which is preliminary data.</text>
</comment>
<gene>
    <name evidence="1" type="ORF">TNCT_398261</name>
</gene>